<dbReference type="InterPro" id="IPR015943">
    <property type="entry name" value="WD40/YVTN_repeat-like_dom_sf"/>
</dbReference>
<dbReference type="Gene3D" id="3.40.50.300">
    <property type="entry name" value="P-loop containing nucleotide triphosphate hydrolases"/>
    <property type="match status" value="1"/>
</dbReference>
<feature type="repeat" description="WD" evidence="3">
    <location>
        <begin position="988"/>
        <end position="1029"/>
    </location>
</feature>
<protein>
    <recommendedName>
        <fullName evidence="4">Nephrocystin 3-like N-terminal domain-containing protein</fullName>
    </recommendedName>
</protein>
<dbReference type="EMBL" id="KN832982">
    <property type="protein sequence ID" value="KIM86469.1"/>
    <property type="molecule type" value="Genomic_DNA"/>
</dbReference>
<keyword evidence="2" id="KW-0677">Repeat</keyword>
<dbReference type="SUPFAM" id="SSF52540">
    <property type="entry name" value="P-loop containing nucleoside triphosphate hydrolases"/>
    <property type="match status" value="1"/>
</dbReference>
<dbReference type="InterPro" id="IPR027417">
    <property type="entry name" value="P-loop_NTPase"/>
</dbReference>
<dbReference type="PANTHER" id="PTHR19879">
    <property type="entry name" value="TRANSCRIPTION INITIATION FACTOR TFIID"/>
    <property type="match status" value="1"/>
</dbReference>
<name>A0A0C3G3I6_PILCF</name>
<evidence type="ECO:0000256" key="3">
    <source>
        <dbReference type="PROSITE-ProRule" id="PRU00221"/>
    </source>
</evidence>
<feature type="repeat" description="WD" evidence="3">
    <location>
        <begin position="1033"/>
        <end position="1064"/>
    </location>
</feature>
<feature type="repeat" description="WD" evidence="3">
    <location>
        <begin position="753"/>
        <end position="794"/>
    </location>
</feature>
<dbReference type="PROSITE" id="PS50294">
    <property type="entry name" value="WD_REPEATS_REGION"/>
    <property type="match status" value="3"/>
</dbReference>
<feature type="repeat" description="WD" evidence="3">
    <location>
        <begin position="945"/>
        <end position="986"/>
    </location>
</feature>
<dbReference type="SMART" id="SM00320">
    <property type="entry name" value="WD40"/>
    <property type="match status" value="9"/>
</dbReference>
<dbReference type="CDD" id="cd00200">
    <property type="entry name" value="WD40"/>
    <property type="match status" value="1"/>
</dbReference>
<keyword evidence="6" id="KW-1185">Reference proteome</keyword>
<reference evidence="5 6" key="1">
    <citation type="submission" date="2014-04" db="EMBL/GenBank/DDBJ databases">
        <authorList>
            <consortium name="DOE Joint Genome Institute"/>
            <person name="Kuo A."/>
            <person name="Tarkka M."/>
            <person name="Buscot F."/>
            <person name="Kohler A."/>
            <person name="Nagy L.G."/>
            <person name="Floudas D."/>
            <person name="Copeland A."/>
            <person name="Barry K.W."/>
            <person name="Cichocki N."/>
            <person name="Veneault-Fourrey C."/>
            <person name="LaButti K."/>
            <person name="Lindquist E.A."/>
            <person name="Lipzen A."/>
            <person name="Lundell T."/>
            <person name="Morin E."/>
            <person name="Murat C."/>
            <person name="Sun H."/>
            <person name="Tunlid A."/>
            <person name="Henrissat B."/>
            <person name="Grigoriev I.V."/>
            <person name="Hibbett D.S."/>
            <person name="Martin F."/>
            <person name="Nordberg H.P."/>
            <person name="Cantor M.N."/>
            <person name="Hua S.X."/>
        </authorList>
    </citation>
    <scope>NUCLEOTIDE SEQUENCE [LARGE SCALE GENOMIC DNA]</scope>
    <source>
        <strain evidence="5 6">F 1598</strain>
    </source>
</reference>
<organism evidence="5 6">
    <name type="scientific">Piloderma croceum (strain F 1598)</name>
    <dbReference type="NCBI Taxonomy" id="765440"/>
    <lineage>
        <taxon>Eukaryota</taxon>
        <taxon>Fungi</taxon>
        <taxon>Dikarya</taxon>
        <taxon>Basidiomycota</taxon>
        <taxon>Agaricomycotina</taxon>
        <taxon>Agaricomycetes</taxon>
        <taxon>Agaricomycetidae</taxon>
        <taxon>Atheliales</taxon>
        <taxon>Atheliaceae</taxon>
        <taxon>Piloderma</taxon>
    </lineage>
</organism>
<keyword evidence="1 3" id="KW-0853">WD repeat</keyword>
<dbReference type="InterPro" id="IPR001680">
    <property type="entry name" value="WD40_rpt"/>
</dbReference>
<dbReference type="SUPFAM" id="SSF50978">
    <property type="entry name" value="WD40 repeat-like"/>
    <property type="match status" value="3"/>
</dbReference>
<dbReference type="InParanoid" id="A0A0C3G3I6"/>
<dbReference type="AlphaFoldDB" id="A0A0C3G3I6"/>
<reference evidence="6" key="2">
    <citation type="submission" date="2015-01" db="EMBL/GenBank/DDBJ databases">
        <title>Evolutionary Origins and Diversification of the Mycorrhizal Mutualists.</title>
        <authorList>
            <consortium name="DOE Joint Genome Institute"/>
            <consortium name="Mycorrhizal Genomics Consortium"/>
            <person name="Kohler A."/>
            <person name="Kuo A."/>
            <person name="Nagy L.G."/>
            <person name="Floudas D."/>
            <person name="Copeland A."/>
            <person name="Barry K.W."/>
            <person name="Cichocki N."/>
            <person name="Veneault-Fourrey C."/>
            <person name="LaButti K."/>
            <person name="Lindquist E.A."/>
            <person name="Lipzen A."/>
            <person name="Lundell T."/>
            <person name="Morin E."/>
            <person name="Murat C."/>
            <person name="Riley R."/>
            <person name="Ohm R."/>
            <person name="Sun H."/>
            <person name="Tunlid A."/>
            <person name="Henrissat B."/>
            <person name="Grigoriev I.V."/>
            <person name="Hibbett D.S."/>
            <person name="Martin F."/>
        </authorList>
    </citation>
    <scope>NUCLEOTIDE SEQUENCE [LARGE SCALE GENOMIC DNA]</scope>
    <source>
        <strain evidence="6">F 1598</strain>
    </source>
</reference>
<evidence type="ECO:0000256" key="2">
    <source>
        <dbReference type="ARBA" id="ARBA00022737"/>
    </source>
</evidence>
<gene>
    <name evidence="5" type="ORF">PILCRDRAFT_327664</name>
</gene>
<dbReference type="Pfam" id="PF00400">
    <property type="entry name" value="WD40"/>
    <property type="match status" value="7"/>
</dbReference>
<dbReference type="Gene3D" id="2.130.10.10">
    <property type="entry name" value="YVTN repeat-like/Quinoprotein amine dehydrogenase"/>
    <property type="match status" value="3"/>
</dbReference>
<feature type="domain" description="Nephrocystin 3-like N-terminal" evidence="4">
    <location>
        <begin position="43"/>
        <end position="201"/>
    </location>
</feature>
<dbReference type="InterPro" id="IPR036322">
    <property type="entry name" value="WD40_repeat_dom_sf"/>
</dbReference>
<evidence type="ECO:0000256" key="1">
    <source>
        <dbReference type="ARBA" id="ARBA00022574"/>
    </source>
</evidence>
<accession>A0A0C3G3I6</accession>
<dbReference type="PRINTS" id="PR00320">
    <property type="entry name" value="GPROTEINBRPT"/>
</dbReference>
<dbReference type="PROSITE" id="PS50082">
    <property type="entry name" value="WD_REPEATS_2"/>
    <property type="match status" value="5"/>
</dbReference>
<proteinExistence type="predicted"/>
<evidence type="ECO:0000313" key="6">
    <source>
        <dbReference type="Proteomes" id="UP000054166"/>
    </source>
</evidence>
<dbReference type="STRING" id="765440.A0A0C3G3I6"/>
<dbReference type="Proteomes" id="UP000054166">
    <property type="component" value="Unassembled WGS sequence"/>
</dbReference>
<evidence type="ECO:0000313" key="5">
    <source>
        <dbReference type="EMBL" id="KIM86469.1"/>
    </source>
</evidence>
<dbReference type="PROSITE" id="PS00678">
    <property type="entry name" value="WD_REPEATS_1"/>
    <property type="match status" value="1"/>
</dbReference>
<sequence length="1205" mass="133814">MALRVDMIAQDQTLQKLRPVTMDRYDREPCLPGTRLDVIKFISDWVADPRREQNILWLHGVAGSGKSALSMTVANLYQELGRLGAYLFFSRHVAERSTPSAIIRTLAHQLALFDSRIGRAIAAAIHEMPDIIQSPGRLQFLKLLNEPLGSNHDIQSEGPIVIVLEALDECGSAEARCLLLEVLAEQFAKLPSVFRVIITSRPEYDIRHYFLSNKNILPCKLDITSRSTHNDIETFIQHRLRKVVQKNSLQLPNDWPGNRLHALVQRAAGLFVWASTACRFVDAYDPEQRLNALLQPDVTCDAEAALDKLYATALESAGEWTDIVFTADFRTIVGTILVIKNPLSAAALVDLLPFDGHRSPQFAISRLGCVLYNNAIIRILHPSFADFLSNKMRCKSDVWFIDMISHNLRVAFHCLDRLDVFLRFNVCNLRLSLISTDVYLPEDISYACVFWIEHVCLIKDASLVADRLETFLFKHLLHWFEAMSILKRSRDTITMLQRLRDWHAISLLGNVHVYDLVNDAHRFAQTFTGVIEEHPLNVYTTAIPFTPIETMLYCNFHDTFQFPRISKGADKSWSSLLMTLRIDEPGTHITFSPDGKQVLFSGWGHYRIYDTTTGAAVIAPIYDGTGQHYSACAFSPDGSWVVSAHANDEQFSLRMWDSQSGTEIKEPLHIGTHRVTFVVVSPSGELIACSTLSDIIYVWNVITGIKVSASTQRPKSISVLVFSPDSTRVIGGSYGGTVSAWDASSGTEILGLLQGHSSSILSIQIISDGRQIISVSQDQTVRVWDAISGANVLASSLQVMSSAGDILRAAFSPDGKQLVMIFPCHQVGIWDPISGAQIRMLTSGTPETSPWQSLTSAIACSPNGKIVASAQDNLLHLWDTAEPAELQTRAVQNALECTALSYSCDGTRIACAMLEIDLVLDQRQPTGTLIHVFDSMSGTEIYEPLQGHQDRITSLAFGPDESRIISGSCDRTIRLWDTISGTEIYAITDSHDLAIRSVAFSPDGRRIVSGSDDKTIRIWDVSSRNAVLELGPLRGHEDCVVSVAFSSDGTQIVSRSHDHAYSVYVWDAASGAQILGPLKVYEGDWSGDYLLQRVDRWADASVTFSPDGNLIGLYTESGLLREWDAITGATIESSHSSTILKCKPFDRFIVDKERYVRDTTTGLRLLRLPNKLEGLSLSASSQTSIAFSTDTDIHVVHFPPWMLLN</sequence>
<evidence type="ECO:0000259" key="4">
    <source>
        <dbReference type="Pfam" id="PF24883"/>
    </source>
</evidence>
<dbReference type="HOGENOM" id="CLU_000288_6_3_1"/>
<dbReference type="OrthoDB" id="538223at2759"/>
<dbReference type="InterPro" id="IPR019775">
    <property type="entry name" value="WD40_repeat_CS"/>
</dbReference>
<dbReference type="Pfam" id="PF24883">
    <property type="entry name" value="NPHP3_N"/>
    <property type="match status" value="1"/>
</dbReference>
<dbReference type="InterPro" id="IPR020472">
    <property type="entry name" value="WD40_PAC1"/>
</dbReference>
<feature type="repeat" description="WD" evidence="3">
    <location>
        <begin position="710"/>
        <end position="751"/>
    </location>
</feature>
<dbReference type="PANTHER" id="PTHR19879:SF9">
    <property type="entry name" value="TRANSCRIPTION INITIATION FACTOR TFIID SUBUNIT 5"/>
    <property type="match status" value="1"/>
</dbReference>
<dbReference type="InterPro" id="IPR056884">
    <property type="entry name" value="NPHP3-like_N"/>
</dbReference>